<comment type="subcellular location">
    <subcellularLocation>
        <location evidence="1">Cell membrane</location>
        <topology evidence="1">Multi-pass membrane protein</topology>
    </subcellularLocation>
</comment>
<keyword evidence="3 6" id="KW-0812">Transmembrane</keyword>
<dbReference type="PANTHER" id="PTHR34820">
    <property type="entry name" value="INNER MEMBRANE PROTEIN YEBZ"/>
    <property type="match status" value="1"/>
</dbReference>
<accession>A0A8X8IA86</accession>
<evidence type="ECO:0000256" key="3">
    <source>
        <dbReference type="ARBA" id="ARBA00022692"/>
    </source>
</evidence>
<keyword evidence="9" id="KW-1185">Reference proteome</keyword>
<gene>
    <name evidence="8" type="ORF">HUR95_00055</name>
</gene>
<evidence type="ECO:0000256" key="4">
    <source>
        <dbReference type="ARBA" id="ARBA00022989"/>
    </source>
</evidence>
<reference evidence="8 9" key="1">
    <citation type="journal article" date="2020" name="Extremophiles">
        <title>Genomic analysis of Caldalkalibacillus thermarum TA2.A1 reveals aerobic alkaliphilic metabolism and evolutionary hallmarks linking alkaliphilic bacteria and plant life.</title>
        <authorList>
            <person name="de Jong S.I."/>
            <person name="van den Broek M.A."/>
            <person name="Merkel A.Y."/>
            <person name="de la Torre Cortes P."/>
            <person name="Kalamorz F."/>
            <person name="Cook G.M."/>
            <person name="van Loosdrecht M.C.M."/>
            <person name="McMillan D.G.G."/>
        </authorList>
    </citation>
    <scope>NUCLEOTIDE SEQUENCE [LARGE SCALE GENOMIC DNA]</scope>
    <source>
        <strain evidence="8 9">TA2.A1</strain>
    </source>
</reference>
<feature type="transmembrane region" description="Helical" evidence="6">
    <location>
        <begin position="112"/>
        <end position="131"/>
    </location>
</feature>
<dbReference type="AlphaFoldDB" id="A0A8X8IA86"/>
<dbReference type="GO" id="GO:0005886">
    <property type="term" value="C:plasma membrane"/>
    <property type="evidence" value="ECO:0007669"/>
    <property type="project" value="UniProtKB-SubCell"/>
</dbReference>
<feature type="transmembrane region" description="Helical" evidence="6">
    <location>
        <begin position="178"/>
        <end position="206"/>
    </location>
</feature>
<feature type="transmembrane region" description="Helical" evidence="6">
    <location>
        <begin position="143"/>
        <end position="166"/>
    </location>
</feature>
<keyword evidence="5 6" id="KW-0472">Membrane</keyword>
<dbReference type="KEGG" id="cthu:HUR95_00055"/>
<feature type="transmembrane region" description="Helical" evidence="6">
    <location>
        <begin position="6"/>
        <end position="27"/>
    </location>
</feature>
<feature type="transmembrane region" description="Helical" evidence="6">
    <location>
        <begin position="39"/>
        <end position="64"/>
    </location>
</feature>
<evidence type="ECO:0000313" key="9">
    <source>
        <dbReference type="Proteomes" id="UP000825179"/>
    </source>
</evidence>
<proteinExistence type="predicted"/>
<keyword evidence="2" id="KW-1003">Cell membrane</keyword>
<dbReference type="Pfam" id="PF05425">
    <property type="entry name" value="CopD"/>
    <property type="match status" value="1"/>
</dbReference>
<keyword evidence="4 6" id="KW-1133">Transmembrane helix</keyword>
<name>A0A8X8IA86_CALTT</name>
<evidence type="ECO:0000256" key="5">
    <source>
        <dbReference type="ARBA" id="ARBA00023136"/>
    </source>
</evidence>
<evidence type="ECO:0000313" key="8">
    <source>
        <dbReference type="EMBL" id="QZT33896.1"/>
    </source>
</evidence>
<feature type="transmembrane region" description="Helical" evidence="6">
    <location>
        <begin position="218"/>
        <end position="239"/>
    </location>
</feature>
<dbReference type="GO" id="GO:0006825">
    <property type="term" value="P:copper ion transport"/>
    <property type="evidence" value="ECO:0007669"/>
    <property type="project" value="InterPro"/>
</dbReference>
<dbReference type="Proteomes" id="UP000825179">
    <property type="component" value="Chromosome"/>
</dbReference>
<feature type="transmembrane region" description="Helical" evidence="6">
    <location>
        <begin position="312"/>
        <end position="332"/>
    </location>
</feature>
<sequence>MTVIISKGVIYLCLATLMGYTLLSLIPSARKPAIHVPRWVIGTSIPLLALTLLIPIVSLARYVAQETGGPFWPILHNILFSFEMGKAWLVILLLLGGLASLYFSRLMEQHKLLRYIAFLLMLGVVFVQGWASHPSSVEGMLGFLAQSFHVLAISLWIGSLFIVAWFTPRDTQWLPFLAWFTPLAVSCVLIIIITGVTMMSFITPYFTQSLILPYGQMLLIKHVLIVPVLLFGLINGFLLRRRLNTTPSLGPQRWLRAESRLALGVFAVTAYLTEQAPPHEEVARTFQFTGASPLFGWFHQDAIDPGQISVMFSWWSLFFVTVALIFAVSTVLGLRLKSVAMSLASGLLVALSLYLAVMMTVHIEPSADFETNTPNEYIEFGGSFCH</sequence>
<protein>
    <submittedName>
        <fullName evidence="8">CopD family protein</fullName>
    </submittedName>
</protein>
<organism evidence="8 9">
    <name type="scientific">Caldalkalibacillus thermarum (strain TA2.A1)</name>
    <dbReference type="NCBI Taxonomy" id="986075"/>
    <lineage>
        <taxon>Bacteria</taxon>
        <taxon>Bacillati</taxon>
        <taxon>Bacillota</taxon>
        <taxon>Bacilli</taxon>
        <taxon>Bacillales</taxon>
        <taxon>Bacillaceae</taxon>
        <taxon>Caldalkalibacillus</taxon>
    </lineage>
</organism>
<feature type="transmembrane region" description="Helical" evidence="6">
    <location>
        <begin position="338"/>
        <end position="357"/>
    </location>
</feature>
<evidence type="ECO:0000256" key="6">
    <source>
        <dbReference type="SAM" id="Phobius"/>
    </source>
</evidence>
<dbReference type="InterPro" id="IPR032694">
    <property type="entry name" value="CopC/D"/>
</dbReference>
<feature type="domain" description="Copper resistance protein D" evidence="7">
    <location>
        <begin position="176"/>
        <end position="272"/>
    </location>
</feature>
<evidence type="ECO:0000259" key="7">
    <source>
        <dbReference type="Pfam" id="PF05425"/>
    </source>
</evidence>
<evidence type="ECO:0000256" key="2">
    <source>
        <dbReference type="ARBA" id="ARBA00022475"/>
    </source>
</evidence>
<dbReference type="RefSeq" id="WP_222822812.1">
    <property type="nucleotide sequence ID" value="NZ_CP082237.1"/>
</dbReference>
<dbReference type="PANTHER" id="PTHR34820:SF4">
    <property type="entry name" value="INNER MEMBRANE PROTEIN YEBZ"/>
    <property type="match status" value="1"/>
</dbReference>
<dbReference type="EMBL" id="CP082237">
    <property type="protein sequence ID" value="QZT33896.1"/>
    <property type="molecule type" value="Genomic_DNA"/>
</dbReference>
<dbReference type="InterPro" id="IPR008457">
    <property type="entry name" value="Cu-R_CopD_dom"/>
</dbReference>
<feature type="transmembrane region" description="Helical" evidence="6">
    <location>
        <begin position="84"/>
        <end position="103"/>
    </location>
</feature>
<evidence type="ECO:0000256" key="1">
    <source>
        <dbReference type="ARBA" id="ARBA00004651"/>
    </source>
</evidence>